<proteinExistence type="predicted"/>
<dbReference type="NCBIfam" id="TIGR00756">
    <property type="entry name" value="PPR"/>
    <property type="match status" value="6"/>
</dbReference>
<feature type="repeat" description="PPR" evidence="2">
    <location>
        <begin position="403"/>
        <end position="437"/>
    </location>
</feature>
<dbReference type="InterPro" id="IPR046960">
    <property type="entry name" value="PPR_At4g14850-like_plant"/>
</dbReference>
<dbReference type="PANTHER" id="PTHR47926">
    <property type="entry name" value="PENTATRICOPEPTIDE REPEAT-CONTAINING PROTEIN"/>
    <property type="match status" value="1"/>
</dbReference>
<dbReference type="EMBL" id="CM017876">
    <property type="protein sequence ID" value="KAG1342540.1"/>
    <property type="molecule type" value="Genomic_DNA"/>
</dbReference>
<dbReference type="Proteomes" id="UP000797356">
    <property type="component" value="Chromosome 5"/>
</dbReference>
<dbReference type="InterPro" id="IPR046848">
    <property type="entry name" value="E_motif"/>
</dbReference>
<keyword evidence="1" id="KW-0677">Repeat</keyword>
<reference evidence="4" key="2">
    <citation type="submission" date="2019-07" db="EMBL/GenBank/DDBJ databases">
        <authorList>
            <person name="Yang Y."/>
            <person name="Bocs S."/>
            <person name="Baudouin L."/>
        </authorList>
    </citation>
    <scope>NUCLEOTIDE SEQUENCE</scope>
    <source>
        <tissue evidence="4">Spear leaf of Hainan Tall coconut</tissue>
    </source>
</reference>
<dbReference type="PROSITE" id="PS51375">
    <property type="entry name" value="PPR"/>
    <property type="match status" value="6"/>
</dbReference>
<dbReference type="GO" id="GO:0009451">
    <property type="term" value="P:RNA modification"/>
    <property type="evidence" value="ECO:0007669"/>
    <property type="project" value="InterPro"/>
</dbReference>
<name>A0A8K0I8T5_COCNU</name>
<dbReference type="Pfam" id="PF01535">
    <property type="entry name" value="PPR"/>
    <property type="match status" value="2"/>
</dbReference>
<keyword evidence="5" id="KW-1185">Reference proteome</keyword>
<accession>A0A8K0I8T5</accession>
<evidence type="ECO:0000256" key="3">
    <source>
        <dbReference type="SAM" id="MobiDB-lite"/>
    </source>
</evidence>
<feature type="repeat" description="PPR" evidence="2">
    <location>
        <begin position="82"/>
        <end position="112"/>
    </location>
</feature>
<dbReference type="AlphaFoldDB" id="A0A8K0I8T5"/>
<dbReference type="Gene3D" id="1.25.40.10">
    <property type="entry name" value="Tetratricopeptide repeat domain"/>
    <property type="match status" value="5"/>
</dbReference>
<organism evidence="4 5">
    <name type="scientific">Cocos nucifera</name>
    <name type="common">Coconut palm</name>
    <dbReference type="NCBI Taxonomy" id="13894"/>
    <lineage>
        <taxon>Eukaryota</taxon>
        <taxon>Viridiplantae</taxon>
        <taxon>Streptophyta</taxon>
        <taxon>Embryophyta</taxon>
        <taxon>Tracheophyta</taxon>
        <taxon>Spermatophyta</taxon>
        <taxon>Magnoliopsida</taxon>
        <taxon>Liliopsida</taxon>
        <taxon>Arecaceae</taxon>
        <taxon>Arecoideae</taxon>
        <taxon>Cocoseae</taxon>
        <taxon>Attaleinae</taxon>
        <taxon>Cocos</taxon>
    </lineage>
</organism>
<feature type="repeat" description="PPR" evidence="2">
    <location>
        <begin position="473"/>
        <end position="503"/>
    </location>
</feature>
<sequence length="689" mass="77803">MWNTVIRGPSHSSRPSDAISLMPFLFIDWGMKPDSFTFLFLLKAHQAQVSLCRSTVPWNDCGARRGKLDIARRLFDESPGRDLASWNIIIAGYAKQGEMEKARELFDQAPERDVVSWNTMVAGYAQNGLHAQALEVYQELLTAGEKPNEATIVSFRSSRADSGALDIRTEGTLLSFRNVFEEWFKYACCNWSRHIFGSFKRLSVVPFLLQQQIHHCSLPSYDPTNTKEELDESYNSKEQSLISLFQSCSTMRDLSQIHSQIIRTGFDQHVFVVGRAITFCGVSEHGSMDYALAIFEQLQWPDGFIWNTMIRGFGRTSRAEEAFLFFQRMRQKGKVADNFTFSFLLKICGQLTAVNLGRQIHCCVLKHGLDSHVYVSNTLMHMYGLFEDMDPARRVFEEMPSIDVVSWNTLIDGYVNCGQCKEALRMLLIMKRSGFGPDEATLVLVLSACSELGALDFGRWVHSGISGSILKQSISVLNSLIDMYAKCGAIDRALRVFEDMKERNVVSWNSMILGLAMHGHADEALRLFDRMQKTEIEEPNDITFLGVLCACSHGGLVEEGQTNFDSMRRDYGITPTIKHYGCMVDLLGRAGLVKEAYELIRSMPMEGNAVVWRTLLGACRIHGDLELGERVRKHLEELEPDHSSDYVLLSHMYAGAGRWNDVLEVRESMKGRGVQKPEPGNSLSTCFPV</sequence>
<feature type="repeat" description="PPR" evidence="2">
    <location>
        <begin position="113"/>
        <end position="147"/>
    </location>
</feature>
<evidence type="ECO:0000256" key="1">
    <source>
        <dbReference type="ARBA" id="ARBA00022737"/>
    </source>
</evidence>
<dbReference type="PANTHER" id="PTHR47926:SF391">
    <property type="entry name" value="TETRATRICOPEPTIDE-LIKE HELICAL DOMAIN SUPERFAMILY"/>
    <property type="match status" value="1"/>
</dbReference>
<comment type="caution">
    <text evidence="4">The sequence shown here is derived from an EMBL/GenBank/DDBJ whole genome shotgun (WGS) entry which is preliminary data.</text>
</comment>
<dbReference type="FunFam" id="1.25.40.10:FF:000427">
    <property type="entry name" value="Pentatricopeptide repeat-containing protein chloroplastic"/>
    <property type="match status" value="1"/>
</dbReference>
<feature type="repeat" description="PPR" evidence="2">
    <location>
        <begin position="302"/>
        <end position="336"/>
    </location>
</feature>
<dbReference type="InterPro" id="IPR002885">
    <property type="entry name" value="PPR_rpt"/>
</dbReference>
<dbReference type="GO" id="GO:0003723">
    <property type="term" value="F:RNA binding"/>
    <property type="evidence" value="ECO:0007669"/>
    <property type="project" value="InterPro"/>
</dbReference>
<evidence type="ECO:0000313" key="4">
    <source>
        <dbReference type="EMBL" id="KAG1342540.1"/>
    </source>
</evidence>
<dbReference type="InterPro" id="IPR011990">
    <property type="entry name" value="TPR-like_helical_dom_sf"/>
</dbReference>
<dbReference type="OrthoDB" id="1934563at2759"/>
<gene>
    <name evidence="4" type="ORF">COCNU_05G007690</name>
</gene>
<dbReference type="Pfam" id="PF13041">
    <property type="entry name" value="PPR_2"/>
    <property type="match status" value="4"/>
</dbReference>
<evidence type="ECO:0000256" key="2">
    <source>
        <dbReference type="PROSITE-ProRule" id="PRU00708"/>
    </source>
</evidence>
<dbReference type="SUPFAM" id="SSF48452">
    <property type="entry name" value="TPR-like"/>
    <property type="match status" value="1"/>
</dbReference>
<dbReference type="Pfam" id="PF20431">
    <property type="entry name" value="E_motif"/>
    <property type="match status" value="1"/>
</dbReference>
<evidence type="ECO:0000313" key="5">
    <source>
        <dbReference type="Proteomes" id="UP000797356"/>
    </source>
</evidence>
<dbReference type="FunFam" id="1.25.40.10:FF:000345">
    <property type="entry name" value="Pentatricopeptide repeat-containing protein"/>
    <property type="match status" value="1"/>
</dbReference>
<protein>
    <submittedName>
        <fullName evidence="4">Putative pentatricopeptide repeat-containing protein</fullName>
    </submittedName>
</protein>
<reference evidence="4" key="1">
    <citation type="journal article" date="2017" name="Gigascience">
        <title>The genome draft of coconut (Cocos nucifera).</title>
        <authorList>
            <person name="Xiao Y."/>
            <person name="Xu P."/>
            <person name="Fan H."/>
            <person name="Baudouin L."/>
            <person name="Xia W."/>
            <person name="Bocs S."/>
            <person name="Xu J."/>
            <person name="Li Q."/>
            <person name="Guo A."/>
            <person name="Zhou L."/>
            <person name="Li J."/>
            <person name="Wu Y."/>
            <person name="Ma Z."/>
            <person name="Armero A."/>
            <person name="Issali A.E."/>
            <person name="Liu N."/>
            <person name="Peng M."/>
            <person name="Yang Y."/>
        </authorList>
    </citation>
    <scope>NUCLEOTIDE SEQUENCE</scope>
    <source>
        <tissue evidence="4">Spear leaf of Hainan Tall coconut</tissue>
    </source>
</reference>
<feature type="region of interest" description="Disordered" evidence="3">
    <location>
        <begin position="670"/>
        <end position="689"/>
    </location>
</feature>
<feature type="repeat" description="PPR" evidence="2">
    <location>
        <begin position="504"/>
        <end position="538"/>
    </location>
</feature>